<dbReference type="Pfam" id="PF00239">
    <property type="entry name" value="Resolvase"/>
    <property type="match status" value="1"/>
</dbReference>
<evidence type="ECO:0000256" key="4">
    <source>
        <dbReference type="PROSITE-ProRule" id="PRU10137"/>
    </source>
</evidence>
<reference evidence="6 7" key="1">
    <citation type="submission" date="2018-06" db="EMBL/GenBank/DDBJ databases">
        <title>Rhizobium wuzhouense sp. nov., isolated from roots of Oryza officinalis.</title>
        <authorList>
            <person name="Yuan T."/>
        </authorList>
    </citation>
    <scope>NUCLEOTIDE SEQUENCE [LARGE SCALE GENOMIC DNA]</scope>
    <source>
        <strain evidence="6 7">W44</strain>
    </source>
</reference>
<dbReference type="SMART" id="SM00857">
    <property type="entry name" value="Resolvase"/>
    <property type="match status" value="1"/>
</dbReference>
<name>A0ABX5NW35_9HYPH</name>
<comment type="caution">
    <text evidence="6">The sequence shown here is derived from an EMBL/GenBank/DDBJ whole genome shotgun (WGS) entry which is preliminary data.</text>
</comment>
<feature type="active site" description="O-(5'-phospho-DNA)-serine intermediate" evidence="4">
    <location>
        <position position="9"/>
    </location>
</feature>
<keyword evidence="3" id="KW-0233">DNA recombination</keyword>
<dbReference type="PROSITE" id="PS00397">
    <property type="entry name" value="RECOMBINASES_1"/>
    <property type="match status" value="1"/>
</dbReference>
<keyword evidence="1" id="KW-0229">DNA integration</keyword>
<evidence type="ECO:0000256" key="3">
    <source>
        <dbReference type="ARBA" id="ARBA00023172"/>
    </source>
</evidence>
<evidence type="ECO:0000313" key="6">
    <source>
        <dbReference type="EMBL" id="PYB73273.1"/>
    </source>
</evidence>
<feature type="domain" description="Resolvase/invertase-type recombinase catalytic" evidence="5">
    <location>
        <begin position="1"/>
        <end position="135"/>
    </location>
</feature>
<dbReference type="InterPro" id="IPR036162">
    <property type="entry name" value="Resolvase-like_N_sf"/>
</dbReference>
<evidence type="ECO:0000256" key="1">
    <source>
        <dbReference type="ARBA" id="ARBA00022908"/>
    </source>
</evidence>
<dbReference type="Proteomes" id="UP000247536">
    <property type="component" value="Unassembled WGS sequence"/>
</dbReference>
<dbReference type="Gene3D" id="3.40.50.1390">
    <property type="entry name" value="Resolvase, N-terminal catalytic domain"/>
    <property type="match status" value="1"/>
</dbReference>
<gene>
    <name evidence="6" type="ORF">DMY87_13280</name>
</gene>
<dbReference type="CDD" id="cd03768">
    <property type="entry name" value="SR_ResInv"/>
    <property type="match status" value="1"/>
</dbReference>
<dbReference type="InterPro" id="IPR006119">
    <property type="entry name" value="Resolv_N"/>
</dbReference>
<keyword evidence="2" id="KW-0238">DNA-binding</keyword>
<keyword evidence="7" id="KW-1185">Reference proteome</keyword>
<dbReference type="PROSITE" id="PS51736">
    <property type="entry name" value="RECOMBINASES_3"/>
    <property type="match status" value="1"/>
</dbReference>
<proteinExistence type="predicted"/>
<dbReference type="PANTHER" id="PTHR30461:SF2">
    <property type="entry name" value="SERINE RECOMBINASE PINE-RELATED"/>
    <property type="match status" value="1"/>
</dbReference>
<dbReference type="PANTHER" id="PTHR30461">
    <property type="entry name" value="DNA-INVERTASE FROM LAMBDOID PROPHAGE"/>
    <property type="match status" value="1"/>
</dbReference>
<evidence type="ECO:0000256" key="2">
    <source>
        <dbReference type="ARBA" id="ARBA00023125"/>
    </source>
</evidence>
<dbReference type="Pfam" id="PF05225">
    <property type="entry name" value="HTH_psq"/>
    <property type="match status" value="1"/>
</dbReference>
<evidence type="ECO:0000259" key="5">
    <source>
        <dbReference type="PROSITE" id="PS51736"/>
    </source>
</evidence>
<dbReference type="SUPFAM" id="SSF53041">
    <property type="entry name" value="Resolvase-like"/>
    <property type="match status" value="1"/>
</dbReference>
<organism evidence="6 7">
    <name type="scientific">Rhizobium wuzhouense</name>
    <dbReference type="NCBI Taxonomy" id="1986026"/>
    <lineage>
        <taxon>Bacteria</taxon>
        <taxon>Pseudomonadati</taxon>
        <taxon>Pseudomonadota</taxon>
        <taxon>Alphaproteobacteria</taxon>
        <taxon>Hyphomicrobiales</taxon>
        <taxon>Rhizobiaceae</taxon>
        <taxon>Rhizobium/Agrobacterium group</taxon>
        <taxon>Rhizobium</taxon>
    </lineage>
</organism>
<dbReference type="InterPro" id="IPR006118">
    <property type="entry name" value="Recombinase_CS"/>
</dbReference>
<dbReference type="PROSITE" id="PS00398">
    <property type="entry name" value="RECOMBINASES_2"/>
    <property type="match status" value="1"/>
</dbReference>
<protein>
    <submittedName>
        <fullName evidence="6">DNA resolvase</fullName>
    </submittedName>
</protein>
<dbReference type="InterPro" id="IPR007889">
    <property type="entry name" value="HTH_Psq"/>
</dbReference>
<dbReference type="InterPro" id="IPR050639">
    <property type="entry name" value="SSR_resolvase"/>
</dbReference>
<accession>A0ABX5NW35</accession>
<dbReference type="EMBL" id="QJRY01000004">
    <property type="protein sequence ID" value="PYB73273.1"/>
    <property type="molecule type" value="Genomic_DNA"/>
</dbReference>
<sequence length="205" mass="21790">MRIGYARVSTLDQNVDMQLKALDASGCERVFTDLGHSGALRQRPGLAEAMAVLRSGDTLVIWRLDRLGRSLSHLIELVNDLGRRGIALYSVTEAIDTGSAGGLLIFHIMGALAEFERGLISERTRAGMAAARLRGQAIGRPAKLGPEGLSAALDLMVHGGVSLADAARRQGISRATLCRALRRRRALISVDAVSPISAPAWSSGP</sequence>
<evidence type="ECO:0000313" key="7">
    <source>
        <dbReference type="Proteomes" id="UP000247536"/>
    </source>
</evidence>
<dbReference type="RefSeq" id="WP_110791956.1">
    <property type="nucleotide sequence ID" value="NZ_QJRY01000004.1"/>
</dbReference>